<dbReference type="AlphaFoldDB" id="A0AAN7TBB0"/>
<proteinExistence type="predicted"/>
<keyword evidence="2" id="KW-1133">Transmembrane helix</keyword>
<evidence type="ECO:0000313" key="3">
    <source>
        <dbReference type="EMBL" id="KAK5108743.1"/>
    </source>
</evidence>
<keyword evidence="2" id="KW-0472">Membrane</keyword>
<reference evidence="3" key="1">
    <citation type="submission" date="2023-08" db="EMBL/GenBank/DDBJ databases">
        <title>Black Yeasts Isolated from many extreme environments.</title>
        <authorList>
            <person name="Coleine C."/>
            <person name="Stajich J.E."/>
            <person name="Selbmann L."/>
        </authorList>
    </citation>
    <scope>NUCLEOTIDE SEQUENCE</scope>
    <source>
        <strain evidence="3">CCFEE 5401</strain>
    </source>
</reference>
<accession>A0AAN7TBB0</accession>
<gene>
    <name evidence="3" type="ORF">LTR62_007890</name>
</gene>
<evidence type="ECO:0000313" key="4">
    <source>
        <dbReference type="Proteomes" id="UP001310890"/>
    </source>
</evidence>
<feature type="transmembrane region" description="Helical" evidence="2">
    <location>
        <begin position="15"/>
        <end position="36"/>
    </location>
</feature>
<sequence>MNYANMLDEGKLKKGFVVATLVSTLVGTFTGGLALVEKVQDKRAEAKQRGVDAGQNAQLKQLQAKVEAMEVEDKDRDSDSKSSRGSRRRRRRSYDEDDESLAYSVRKSRAMIEREYEDNLMRVGGDYARGDLITENTLQAQIIQLQQTVINVLQDALYSGRQLTKDDTHKLLEAQRAAREGSLEALQGQCKRMLHHQRPVEDQYLLEPAPSLRAKQLSWPVEEPAKRLQLSQPRRAKTLSPKSLFCRYSEDLQYDSIALHPAFDPGDNGRCPACSESLDIRLGDSWIFRDVRINDRYVVKSHAEDGRFVCLICNRNSNVDCVCRDVDSLMRHLVSMHSPEDLKDDIDIDLVVRRREIEYS</sequence>
<dbReference type="PANTHER" id="PTHR42354">
    <property type="entry name" value="C2H2-TYPE DOMAIN-CONTAINING PROTEIN"/>
    <property type="match status" value="1"/>
</dbReference>
<dbReference type="Proteomes" id="UP001310890">
    <property type="component" value="Unassembled WGS sequence"/>
</dbReference>
<protein>
    <recommendedName>
        <fullName evidence="5">C2H2-type domain-containing protein</fullName>
    </recommendedName>
</protein>
<keyword evidence="2" id="KW-0812">Transmembrane</keyword>
<dbReference type="PANTHER" id="PTHR42354:SF1">
    <property type="entry name" value="C2H2-TYPE DOMAIN-CONTAINING PROTEIN"/>
    <property type="match status" value="1"/>
</dbReference>
<feature type="region of interest" description="Disordered" evidence="1">
    <location>
        <begin position="65"/>
        <end position="99"/>
    </location>
</feature>
<feature type="compositionally biased region" description="Basic and acidic residues" evidence="1">
    <location>
        <begin position="67"/>
        <end position="82"/>
    </location>
</feature>
<evidence type="ECO:0008006" key="5">
    <source>
        <dbReference type="Google" id="ProtNLM"/>
    </source>
</evidence>
<comment type="caution">
    <text evidence="3">The sequence shown here is derived from an EMBL/GenBank/DDBJ whole genome shotgun (WGS) entry which is preliminary data.</text>
</comment>
<dbReference type="EMBL" id="JAVRRL010000079">
    <property type="protein sequence ID" value="KAK5108743.1"/>
    <property type="molecule type" value="Genomic_DNA"/>
</dbReference>
<evidence type="ECO:0000256" key="2">
    <source>
        <dbReference type="SAM" id="Phobius"/>
    </source>
</evidence>
<evidence type="ECO:0000256" key="1">
    <source>
        <dbReference type="SAM" id="MobiDB-lite"/>
    </source>
</evidence>
<name>A0AAN7TBB0_9PEZI</name>
<organism evidence="3 4">
    <name type="scientific">Meristemomyces frigidus</name>
    <dbReference type="NCBI Taxonomy" id="1508187"/>
    <lineage>
        <taxon>Eukaryota</taxon>
        <taxon>Fungi</taxon>
        <taxon>Dikarya</taxon>
        <taxon>Ascomycota</taxon>
        <taxon>Pezizomycotina</taxon>
        <taxon>Dothideomycetes</taxon>
        <taxon>Dothideomycetidae</taxon>
        <taxon>Mycosphaerellales</taxon>
        <taxon>Teratosphaeriaceae</taxon>
        <taxon>Meristemomyces</taxon>
    </lineage>
</organism>